<organism evidence="2">
    <name type="scientific">Scytodes thoracica</name>
    <name type="common">Spitting spider</name>
    <name type="synonym">Aranea thoracica</name>
    <dbReference type="NCBI Taxonomy" id="1112478"/>
    <lineage>
        <taxon>Eukaryota</taxon>
        <taxon>Metazoa</taxon>
        <taxon>Ecdysozoa</taxon>
        <taxon>Arthropoda</taxon>
        <taxon>Chelicerata</taxon>
        <taxon>Arachnida</taxon>
        <taxon>Araneae</taxon>
        <taxon>Araneomorphae</taxon>
        <taxon>Haplogynae</taxon>
        <taxon>Scytodoidea</taxon>
        <taxon>Scytodidae</taxon>
        <taxon>Scytodes</taxon>
    </lineage>
</organism>
<dbReference type="EMBL" id="KF860476">
    <property type="protein sequence ID" value="AIW62460.1"/>
    <property type="molecule type" value="mRNA"/>
</dbReference>
<feature type="transmembrane region" description="Helical" evidence="1">
    <location>
        <begin position="12"/>
        <end position="38"/>
    </location>
</feature>
<evidence type="ECO:0000256" key="1">
    <source>
        <dbReference type="SAM" id="Phobius"/>
    </source>
</evidence>
<reference evidence="2" key="2">
    <citation type="journal article" date="2014" name="J. Proteome Res.">
        <title>Spit and venom from scytodes spiders: a diverse and distinct cocktail.</title>
        <authorList>
            <person name="Zobel-Thropp P.A."/>
            <person name="Correa S.M."/>
            <person name="Garb J.E."/>
            <person name="Binford G.J."/>
        </authorList>
    </citation>
    <scope>NUCLEOTIDE SEQUENCE</scope>
    <source>
        <tissue evidence="2">Venom gland</tissue>
    </source>
</reference>
<reference evidence="2" key="1">
    <citation type="submission" date="2013-11" db="EMBL/GenBank/DDBJ databases">
        <authorList>
            <person name="Thropp P.A."/>
            <person name="Correa S.M."/>
            <person name="Garb J.E."/>
            <person name="Binford G.J."/>
        </authorList>
    </citation>
    <scope>NUCLEOTIDE SEQUENCE</scope>
    <source>
        <tissue evidence="2">Venom gland</tissue>
    </source>
</reference>
<keyword evidence="1" id="KW-0812">Transmembrane</keyword>
<evidence type="ECO:0000313" key="2">
    <source>
        <dbReference type="EMBL" id="AIW62460.1"/>
    </source>
</evidence>
<keyword evidence="1" id="KW-0472">Membrane</keyword>
<protein>
    <submittedName>
        <fullName evidence="2">Uncharacterized protein</fullName>
    </submittedName>
</protein>
<name>A0A0A0V757_SCYTH</name>
<proteinExistence type="evidence at transcript level"/>
<dbReference type="AlphaFoldDB" id="A0A0A0V757"/>
<keyword evidence="1" id="KW-1133">Transmembrane helix</keyword>
<sequence>MIINSFKFVLMLYFFFSLFKFSFINLSMVVCELVFLAVPKVCYFQIHNCVHMSMLRSVLKL</sequence>
<accession>A0A0A0V757</accession>